<organism evidence="2 3">
    <name type="scientific">Rhizopus delemar</name>
    <dbReference type="NCBI Taxonomy" id="936053"/>
    <lineage>
        <taxon>Eukaryota</taxon>
        <taxon>Fungi</taxon>
        <taxon>Fungi incertae sedis</taxon>
        <taxon>Mucoromycota</taxon>
        <taxon>Mucoromycotina</taxon>
        <taxon>Mucoromycetes</taxon>
        <taxon>Mucorales</taxon>
        <taxon>Mucorineae</taxon>
        <taxon>Rhizopodaceae</taxon>
        <taxon>Rhizopus</taxon>
    </lineage>
</organism>
<dbReference type="Proteomes" id="UP000740926">
    <property type="component" value="Unassembled WGS sequence"/>
</dbReference>
<evidence type="ECO:0000313" key="2">
    <source>
        <dbReference type="EMBL" id="KAG1530017.1"/>
    </source>
</evidence>
<accession>A0A9P6XQ67</accession>
<sequence>MLAGDSASVDDTTMPPNGMDTSGVGSEPAASSKCSHWMRRLPPSAVATSAVLPSSRLAPPCTASPPFVFNRAATPPVSLPTMPSFHATVCAMSMAGACTEMPSGDLSA</sequence>
<reference evidence="2 3" key="1">
    <citation type="journal article" date="2020" name="Microb. Genom.">
        <title>Genetic diversity of clinical and environmental Mucorales isolates obtained from an investigation of mucormycosis cases among solid organ transplant recipients.</title>
        <authorList>
            <person name="Nguyen M.H."/>
            <person name="Kaul D."/>
            <person name="Muto C."/>
            <person name="Cheng S.J."/>
            <person name="Richter R.A."/>
            <person name="Bruno V.M."/>
            <person name="Liu G."/>
            <person name="Beyhan S."/>
            <person name="Sundermann A.J."/>
            <person name="Mounaud S."/>
            <person name="Pasculle A.W."/>
            <person name="Nierman W.C."/>
            <person name="Driscoll E."/>
            <person name="Cumbie R."/>
            <person name="Clancy C.J."/>
            <person name="Dupont C.L."/>
        </authorList>
    </citation>
    <scope>NUCLEOTIDE SEQUENCE [LARGE SCALE GENOMIC DNA]</scope>
    <source>
        <strain evidence="2 3">GL24</strain>
    </source>
</reference>
<feature type="region of interest" description="Disordered" evidence="1">
    <location>
        <begin position="1"/>
        <end position="35"/>
    </location>
</feature>
<dbReference type="AlphaFoldDB" id="A0A9P6XQ67"/>
<keyword evidence="3" id="KW-1185">Reference proteome</keyword>
<comment type="caution">
    <text evidence="2">The sequence shown here is derived from an EMBL/GenBank/DDBJ whole genome shotgun (WGS) entry which is preliminary data.</text>
</comment>
<evidence type="ECO:0000256" key="1">
    <source>
        <dbReference type="SAM" id="MobiDB-lite"/>
    </source>
</evidence>
<protein>
    <submittedName>
        <fullName evidence="2">Uncharacterized protein</fullName>
    </submittedName>
</protein>
<proteinExistence type="predicted"/>
<evidence type="ECO:0000313" key="3">
    <source>
        <dbReference type="Proteomes" id="UP000740926"/>
    </source>
</evidence>
<name>A0A9P6XQ67_9FUNG</name>
<dbReference type="EMBL" id="JAANIU010013412">
    <property type="protein sequence ID" value="KAG1530017.1"/>
    <property type="molecule type" value="Genomic_DNA"/>
</dbReference>
<gene>
    <name evidence="2" type="ORF">G6F50_017604</name>
</gene>
<feature type="compositionally biased region" description="Polar residues" evidence="1">
    <location>
        <begin position="9"/>
        <end position="24"/>
    </location>
</feature>